<dbReference type="RefSeq" id="WP_379524261.1">
    <property type="nucleotide sequence ID" value="NZ_JBHSPA010000115.1"/>
</dbReference>
<evidence type="ECO:0000313" key="1">
    <source>
        <dbReference type="EMBL" id="MFC5834850.1"/>
    </source>
</evidence>
<name>A0ABW1DCV7_9ACTN</name>
<organism evidence="1 2">
    <name type="scientific">Nonomuraea insulae</name>
    <dbReference type="NCBI Taxonomy" id="1616787"/>
    <lineage>
        <taxon>Bacteria</taxon>
        <taxon>Bacillati</taxon>
        <taxon>Actinomycetota</taxon>
        <taxon>Actinomycetes</taxon>
        <taxon>Streptosporangiales</taxon>
        <taxon>Streptosporangiaceae</taxon>
        <taxon>Nonomuraea</taxon>
    </lineage>
</organism>
<gene>
    <name evidence="1" type="ORF">ACFPZ3_64345</name>
</gene>
<keyword evidence="2" id="KW-1185">Reference proteome</keyword>
<sequence>MLGTEMSRPTRAGRDRHQLIELCSLPGTLLADIDLIMRWRS</sequence>
<protein>
    <submittedName>
        <fullName evidence="1">Uncharacterized protein</fullName>
    </submittedName>
</protein>
<evidence type="ECO:0000313" key="2">
    <source>
        <dbReference type="Proteomes" id="UP001596058"/>
    </source>
</evidence>
<dbReference type="EMBL" id="JBHSPA010000115">
    <property type="protein sequence ID" value="MFC5834850.1"/>
    <property type="molecule type" value="Genomic_DNA"/>
</dbReference>
<accession>A0ABW1DCV7</accession>
<proteinExistence type="predicted"/>
<dbReference type="Proteomes" id="UP001596058">
    <property type="component" value="Unassembled WGS sequence"/>
</dbReference>
<reference evidence="2" key="1">
    <citation type="journal article" date="2019" name="Int. J. Syst. Evol. Microbiol.">
        <title>The Global Catalogue of Microorganisms (GCM) 10K type strain sequencing project: providing services to taxonomists for standard genome sequencing and annotation.</title>
        <authorList>
            <consortium name="The Broad Institute Genomics Platform"/>
            <consortium name="The Broad Institute Genome Sequencing Center for Infectious Disease"/>
            <person name="Wu L."/>
            <person name="Ma J."/>
        </authorList>
    </citation>
    <scope>NUCLEOTIDE SEQUENCE [LARGE SCALE GENOMIC DNA]</scope>
    <source>
        <strain evidence="2">CCUG 53903</strain>
    </source>
</reference>
<comment type="caution">
    <text evidence="1">The sequence shown here is derived from an EMBL/GenBank/DDBJ whole genome shotgun (WGS) entry which is preliminary data.</text>
</comment>